<dbReference type="PANTHER" id="PTHR46599:SF3">
    <property type="entry name" value="PIGGYBAC TRANSPOSABLE ELEMENT-DERIVED PROTEIN 4"/>
    <property type="match status" value="1"/>
</dbReference>
<dbReference type="PANTHER" id="PTHR46599">
    <property type="entry name" value="PIGGYBAC TRANSPOSABLE ELEMENT-DERIVED PROTEIN 4"/>
    <property type="match status" value="1"/>
</dbReference>
<evidence type="ECO:0000259" key="2">
    <source>
        <dbReference type="Pfam" id="PF13843"/>
    </source>
</evidence>
<gene>
    <name evidence="3" type="ORF">RRG08_003154</name>
</gene>
<feature type="region of interest" description="Disordered" evidence="1">
    <location>
        <begin position="1"/>
        <end position="127"/>
    </location>
</feature>
<sequence>MAEQKRRTRTNIFQTLIETQSSDEQLDLGVVDSDNDPEYNCEGSGSSESESEVVASTSRTKVRPRFRSSVTAKRGGTKKSQPTAESSTRTKSKFRSSMAKEVLDLDVPQTIDSDVDQSDESEPEVDLGTELEVSAVEPDTDTTNKWTENLDRFPTMYPFSGEDGLNLNMIDIHNCSEMSIFHLFMDHSIMKLIKKETNEYAAELAHSDKHKNMAVVKSWKTLTINEMYGFILIHLHMGYLTKLCISDYWTLQDFCSSKFAAKILTRDRFRAILSMLHFSSNRNYIPIDQAGHDPLYKIRPIYEHLQKKFEQVYRPKKQIAIDEAICGWRGRLRFKVYLKDKPTPWGIKMYELCESGSGYVFRFEIYAREPGLSNRPTDVVLRLMEPLLGQGYHLYTDNYYSCPELFTFLMQKQTMCTGTVRANRLGMPREMMKQTLNPGESTFRRKDNLVALKWRDKRDVNMLTSATDPRETVTVTTRNVTNKVKPKVIAEYSRHMSAVDQSDQLLSYLPLKRRTSKWTTKMFMHLLTLTIIQSSILWNKVLAAQQRRRMPLPRFFKNLGKQLTEHFIRARGVTIHRPPPRPVTKASSLLCLDQTKFHCLNSLPETQAQDKPRRDCRVCYERCEGVPSKSLYITKKNSDSSRSVHESDGAEAMCVW</sequence>
<evidence type="ECO:0000256" key="1">
    <source>
        <dbReference type="SAM" id="MobiDB-lite"/>
    </source>
</evidence>
<keyword evidence="4" id="KW-1185">Reference proteome</keyword>
<dbReference type="EMBL" id="JAWDGP010000422">
    <property type="protein sequence ID" value="KAK3800749.1"/>
    <property type="molecule type" value="Genomic_DNA"/>
</dbReference>
<evidence type="ECO:0000313" key="4">
    <source>
        <dbReference type="Proteomes" id="UP001283361"/>
    </source>
</evidence>
<evidence type="ECO:0000313" key="3">
    <source>
        <dbReference type="EMBL" id="KAK3800749.1"/>
    </source>
</evidence>
<feature type="compositionally biased region" description="Acidic residues" evidence="1">
    <location>
        <begin position="113"/>
        <end position="127"/>
    </location>
</feature>
<organism evidence="3 4">
    <name type="scientific">Elysia crispata</name>
    <name type="common">lettuce slug</name>
    <dbReference type="NCBI Taxonomy" id="231223"/>
    <lineage>
        <taxon>Eukaryota</taxon>
        <taxon>Metazoa</taxon>
        <taxon>Spiralia</taxon>
        <taxon>Lophotrochozoa</taxon>
        <taxon>Mollusca</taxon>
        <taxon>Gastropoda</taxon>
        <taxon>Heterobranchia</taxon>
        <taxon>Euthyneura</taxon>
        <taxon>Panpulmonata</taxon>
        <taxon>Sacoglossa</taxon>
        <taxon>Placobranchoidea</taxon>
        <taxon>Plakobranchidae</taxon>
        <taxon>Elysia</taxon>
    </lineage>
</organism>
<feature type="domain" description="PiggyBac transposable element-derived protein" evidence="2">
    <location>
        <begin position="177"/>
        <end position="532"/>
    </location>
</feature>
<feature type="region of interest" description="Disordered" evidence="1">
    <location>
        <begin position="637"/>
        <end position="656"/>
    </location>
</feature>
<accession>A0AAE1B7A6</accession>
<proteinExistence type="predicted"/>
<dbReference type="InterPro" id="IPR029526">
    <property type="entry name" value="PGBD"/>
</dbReference>
<name>A0AAE1B7A6_9GAST</name>
<dbReference type="AlphaFoldDB" id="A0AAE1B7A6"/>
<dbReference type="Pfam" id="PF13843">
    <property type="entry name" value="DDE_Tnp_1_7"/>
    <property type="match status" value="1"/>
</dbReference>
<reference evidence="3" key="1">
    <citation type="journal article" date="2023" name="G3 (Bethesda)">
        <title>A reference genome for the long-term kleptoplast-retaining sea slug Elysia crispata morphotype clarki.</title>
        <authorList>
            <person name="Eastman K.E."/>
            <person name="Pendleton A.L."/>
            <person name="Shaikh M.A."/>
            <person name="Suttiyut T."/>
            <person name="Ogas R."/>
            <person name="Tomko P."/>
            <person name="Gavelis G."/>
            <person name="Widhalm J.R."/>
            <person name="Wisecaver J.H."/>
        </authorList>
    </citation>
    <scope>NUCLEOTIDE SEQUENCE</scope>
    <source>
        <strain evidence="3">ECLA1</strain>
    </source>
</reference>
<comment type="caution">
    <text evidence="3">The sequence shown here is derived from an EMBL/GenBank/DDBJ whole genome shotgun (WGS) entry which is preliminary data.</text>
</comment>
<feature type="compositionally biased region" description="Polar residues" evidence="1">
    <location>
        <begin position="10"/>
        <end position="23"/>
    </location>
</feature>
<dbReference type="Proteomes" id="UP001283361">
    <property type="component" value="Unassembled WGS sequence"/>
</dbReference>
<feature type="compositionally biased region" description="Basic and acidic residues" evidence="1">
    <location>
        <begin position="637"/>
        <end position="648"/>
    </location>
</feature>
<protein>
    <recommendedName>
        <fullName evidence="2">PiggyBac transposable element-derived protein domain-containing protein</fullName>
    </recommendedName>
</protein>